<feature type="chain" id="PRO_5032746859" evidence="2">
    <location>
        <begin position="22"/>
        <end position="270"/>
    </location>
</feature>
<dbReference type="RefSeq" id="WP_168825125.1">
    <property type="nucleotide sequence ID" value="NZ_CP073013.1"/>
</dbReference>
<dbReference type="Pfam" id="PF04338">
    <property type="entry name" value="DUF481"/>
    <property type="match status" value="1"/>
</dbReference>
<feature type="signal peptide" evidence="2">
    <location>
        <begin position="1"/>
        <end position="21"/>
    </location>
</feature>
<keyword evidence="2" id="KW-0732">Signal</keyword>
<feature type="compositionally biased region" description="Basic and acidic residues" evidence="1">
    <location>
        <begin position="32"/>
        <end position="48"/>
    </location>
</feature>
<protein>
    <submittedName>
        <fullName evidence="3">DUF481 domain-containing protein</fullName>
    </submittedName>
</protein>
<dbReference type="AlphaFoldDB" id="A0A847QWR4"/>
<comment type="caution">
    <text evidence="3">The sequence shown here is derived from an EMBL/GenBank/DDBJ whole genome shotgun (WGS) entry which is preliminary data.</text>
</comment>
<dbReference type="EMBL" id="JABAEK010000008">
    <property type="protein sequence ID" value="NLQ17888.1"/>
    <property type="molecule type" value="Genomic_DNA"/>
</dbReference>
<feature type="region of interest" description="Disordered" evidence="1">
    <location>
        <begin position="29"/>
        <end position="48"/>
    </location>
</feature>
<sequence length="270" mass="30067">MKPLKRHALFGLVCASSLIYAAPSWSATTVSERTEPERTEPERTEPEKPLEPLIAELELGVIASSGNTDSSALQSKATIKQDFKAWKSKYQLDAFYKRDKYDGDDTTTAQRLFLSAQSDYKLMDQYSSVFIYGSYTADRLSGYKYQNTVSIGYSRQIYASKNALLSYGAGPGYSFTQTNDGDKESTAIAHFGIEYQYHLSQMATLTQTLSTEAALESDRNTQSKSETAISAKLRDNLNMKAAYKVIHNSEVLADRKNTDATTSITLVYSF</sequence>
<evidence type="ECO:0000313" key="4">
    <source>
        <dbReference type="Proteomes" id="UP000586067"/>
    </source>
</evidence>
<reference evidence="3 4" key="1">
    <citation type="submission" date="2020-04" db="EMBL/GenBank/DDBJ databases">
        <title>Marinomonas sp. M1K-6 isolated from the deep seawater of the Mariana Trench.</title>
        <authorList>
            <person name="Li Y."/>
        </authorList>
    </citation>
    <scope>NUCLEOTIDE SEQUENCE [LARGE SCALE GENOMIC DNA]</scope>
    <source>
        <strain evidence="3 4">M1K-6</strain>
    </source>
</reference>
<evidence type="ECO:0000256" key="1">
    <source>
        <dbReference type="SAM" id="MobiDB-lite"/>
    </source>
</evidence>
<gene>
    <name evidence="3" type="ORF">HGG82_09635</name>
</gene>
<evidence type="ECO:0000313" key="3">
    <source>
        <dbReference type="EMBL" id="NLQ17888.1"/>
    </source>
</evidence>
<proteinExistence type="predicted"/>
<dbReference type="Proteomes" id="UP000586067">
    <property type="component" value="Unassembled WGS sequence"/>
</dbReference>
<accession>A0A847QWR4</accession>
<dbReference type="InterPro" id="IPR007433">
    <property type="entry name" value="DUF481"/>
</dbReference>
<keyword evidence="4" id="KW-1185">Reference proteome</keyword>
<evidence type="ECO:0000256" key="2">
    <source>
        <dbReference type="SAM" id="SignalP"/>
    </source>
</evidence>
<organism evidence="3 4">
    <name type="scientific">Marinomonas profundi</name>
    <dbReference type="NCBI Taxonomy" id="2726122"/>
    <lineage>
        <taxon>Bacteria</taxon>
        <taxon>Pseudomonadati</taxon>
        <taxon>Pseudomonadota</taxon>
        <taxon>Gammaproteobacteria</taxon>
        <taxon>Oceanospirillales</taxon>
        <taxon>Oceanospirillaceae</taxon>
        <taxon>Marinomonas</taxon>
    </lineage>
</organism>
<name>A0A847QWR4_9GAMM</name>